<name>A0ABV7GRI3_9RHOB</name>
<accession>A0ABV7GRI3</accession>
<evidence type="ECO:0000313" key="2">
    <source>
        <dbReference type="Proteomes" id="UP001595632"/>
    </source>
</evidence>
<evidence type="ECO:0000313" key="1">
    <source>
        <dbReference type="EMBL" id="MFC3144229.1"/>
    </source>
</evidence>
<proteinExistence type="predicted"/>
<sequence>MFDLTAIDGMFRKLLDGAIDPKPLLPLGFLLRAHSAYLASVGAVMAGQLHELQPLLRAGLEQAGYGHFIGNDQARWERWMDRHDTPDTMKAVRREFTHRAVADGLIAADAKLGGIYTQLYDQTIDYGGHPNERGASMNSDIVDLPDGGKQMLAIYLHSDPLMLDFSMKMTAQVGLCVLRIAKVIYPTRVQAVGIAYQLDDMCKRY</sequence>
<gene>
    <name evidence="1" type="ORF">ACFOGP_16020</name>
</gene>
<organism evidence="1 2">
    <name type="scientific">Psychromarinibacter halotolerans</name>
    <dbReference type="NCBI Taxonomy" id="1775175"/>
    <lineage>
        <taxon>Bacteria</taxon>
        <taxon>Pseudomonadati</taxon>
        <taxon>Pseudomonadota</taxon>
        <taxon>Alphaproteobacteria</taxon>
        <taxon>Rhodobacterales</taxon>
        <taxon>Paracoccaceae</taxon>
        <taxon>Psychromarinibacter</taxon>
    </lineage>
</organism>
<reference evidence="2" key="1">
    <citation type="journal article" date="2019" name="Int. J. Syst. Evol. Microbiol.">
        <title>The Global Catalogue of Microorganisms (GCM) 10K type strain sequencing project: providing services to taxonomists for standard genome sequencing and annotation.</title>
        <authorList>
            <consortium name="The Broad Institute Genomics Platform"/>
            <consortium name="The Broad Institute Genome Sequencing Center for Infectious Disease"/>
            <person name="Wu L."/>
            <person name="Ma J."/>
        </authorList>
    </citation>
    <scope>NUCLEOTIDE SEQUENCE [LARGE SCALE GENOMIC DNA]</scope>
    <source>
        <strain evidence="2">KCTC 52366</strain>
    </source>
</reference>
<dbReference type="EMBL" id="JBHRTB010000010">
    <property type="protein sequence ID" value="MFC3144229.1"/>
    <property type="molecule type" value="Genomic_DNA"/>
</dbReference>
<dbReference type="RefSeq" id="WP_275631488.1">
    <property type="nucleotide sequence ID" value="NZ_JARGYD010000001.1"/>
</dbReference>
<comment type="caution">
    <text evidence="1">The sequence shown here is derived from an EMBL/GenBank/DDBJ whole genome shotgun (WGS) entry which is preliminary data.</text>
</comment>
<dbReference type="Proteomes" id="UP001595632">
    <property type="component" value="Unassembled WGS sequence"/>
</dbReference>
<protein>
    <submittedName>
        <fullName evidence="1">Uncharacterized protein</fullName>
    </submittedName>
</protein>
<keyword evidence="2" id="KW-1185">Reference proteome</keyword>